<keyword evidence="5" id="KW-0528">Neurotoxin</keyword>
<dbReference type="SUPFAM" id="SSF57059">
    <property type="entry name" value="omega toxin-like"/>
    <property type="match status" value="1"/>
</dbReference>
<evidence type="ECO:0000256" key="3">
    <source>
        <dbReference type="ARBA" id="ARBA00022525"/>
    </source>
</evidence>
<evidence type="ECO:0000256" key="8">
    <source>
        <dbReference type="ARBA" id="ARBA00023157"/>
    </source>
</evidence>
<dbReference type="InterPro" id="IPR012322">
    <property type="entry name" value="Conotoxin_d-typ_CS"/>
</dbReference>
<comment type="subcellular location">
    <subcellularLocation>
        <location evidence="1">Secreted</location>
    </subcellularLocation>
</comment>
<organism evidence="10">
    <name type="scientific">Conus ermineus</name>
    <name type="common">Agate cone</name>
    <name type="synonym">Chelyconus ermineus</name>
    <dbReference type="NCBI Taxonomy" id="55423"/>
    <lineage>
        <taxon>Eukaryota</taxon>
        <taxon>Metazoa</taxon>
        <taxon>Spiralia</taxon>
        <taxon>Lophotrochozoa</taxon>
        <taxon>Mollusca</taxon>
        <taxon>Gastropoda</taxon>
        <taxon>Caenogastropoda</taxon>
        <taxon>Neogastropoda</taxon>
        <taxon>Conoidea</taxon>
        <taxon>Conidae</taxon>
        <taxon>Conus</taxon>
        <taxon>Chelyconus</taxon>
    </lineage>
</organism>
<evidence type="ECO:0000313" key="10">
    <source>
        <dbReference type="EMBL" id="AXL95470.1"/>
    </source>
</evidence>
<keyword evidence="4" id="KW-0800">Toxin</keyword>
<evidence type="ECO:0000256" key="9">
    <source>
        <dbReference type="SAM" id="SignalP"/>
    </source>
</evidence>
<dbReference type="AlphaFoldDB" id="A0A346CIS1"/>
<feature type="signal peptide" evidence="9">
    <location>
        <begin position="1"/>
        <end position="22"/>
    </location>
</feature>
<name>A0A346CIS1_CONER</name>
<reference evidence="10" key="1">
    <citation type="journal article" date="2018" name="Genome Biol. Evol.">
        <title>Conotoxin diversity in Chelyconus ermineus (Born, 1778) and the convergent origin of piscivory in the Atlantic and Indo-Pacific cones.</title>
        <authorList>
            <person name="Abalde S."/>
            <person name="Tenorio M.J."/>
            <person name="Afonso C.M."/>
            <person name="Zardoya R."/>
        </authorList>
    </citation>
    <scope>NUCLEOTIDE SEQUENCE</scope>
    <source>
        <strain evidence="10">Cerm_133</strain>
    </source>
</reference>
<evidence type="ECO:0000256" key="6">
    <source>
        <dbReference type="ARBA" id="ARBA00022854"/>
    </source>
</evidence>
<dbReference type="InterPro" id="IPR004214">
    <property type="entry name" value="Conotoxin"/>
</dbReference>
<evidence type="ECO:0000256" key="4">
    <source>
        <dbReference type="ARBA" id="ARBA00022656"/>
    </source>
</evidence>
<evidence type="ECO:0000256" key="1">
    <source>
        <dbReference type="ARBA" id="ARBA00004613"/>
    </source>
</evidence>
<keyword evidence="6" id="KW-0960">Knottin</keyword>
<keyword evidence="3" id="KW-0964">Secreted</keyword>
<sequence length="84" mass="9349">MKLTCVMIVAVLFLTAWTFVTADDSKNGLENHFWKARDEMKNREASKLDKKDDCIKPYGFCSLPILKNGLCCSGACVGVCADLR</sequence>
<dbReference type="GO" id="GO:0005576">
    <property type="term" value="C:extracellular region"/>
    <property type="evidence" value="ECO:0007669"/>
    <property type="project" value="UniProtKB-SubCell"/>
</dbReference>
<evidence type="ECO:0000256" key="7">
    <source>
        <dbReference type="ARBA" id="ARBA00022872"/>
    </source>
</evidence>
<keyword evidence="7" id="KW-0872">Ion channel impairing toxin</keyword>
<feature type="chain" id="PRO_5016889106" evidence="9">
    <location>
        <begin position="23"/>
        <end position="84"/>
    </location>
</feature>
<evidence type="ECO:0000256" key="2">
    <source>
        <dbReference type="ARBA" id="ARBA00005302"/>
    </source>
</evidence>
<evidence type="ECO:0000256" key="5">
    <source>
        <dbReference type="ARBA" id="ARBA00022699"/>
    </source>
</evidence>
<protein>
    <submittedName>
        <fullName evidence="10">Conotoxin superfamily O1</fullName>
    </submittedName>
</protein>
<proteinExistence type="evidence at transcript level"/>
<keyword evidence="8" id="KW-1015">Disulfide bond</keyword>
<dbReference type="PROSITE" id="PS60005">
    <property type="entry name" value="DELTA_CONOTOXIN"/>
    <property type="match status" value="1"/>
</dbReference>
<accession>A0A346CIS1</accession>
<dbReference type="EMBL" id="MH360421">
    <property type="protein sequence ID" value="AXL95470.1"/>
    <property type="molecule type" value="mRNA"/>
</dbReference>
<dbReference type="GO" id="GO:0019871">
    <property type="term" value="F:sodium channel inhibitor activity"/>
    <property type="evidence" value="ECO:0007669"/>
    <property type="project" value="InterPro"/>
</dbReference>
<dbReference type="Pfam" id="PF02950">
    <property type="entry name" value="Conotoxin"/>
    <property type="match status" value="1"/>
</dbReference>
<keyword evidence="9" id="KW-0732">Signal</keyword>
<dbReference type="GO" id="GO:0090729">
    <property type="term" value="F:toxin activity"/>
    <property type="evidence" value="ECO:0007669"/>
    <property type="project" value="UniProtKB-KW"/>
</dbReference>
<comment type="similarity">
    <text evidence="2">Belongs to the conotoxin O1 superfamily.</text>
</comment>